<comment type="caution">
    <text evidence="1">The sequence shown here is derived from an EMBL/GenBank/DDBJ whole genome shotgun (WGS) entry which is preliminary data.</text>
</comment>
<evidence type="ECO:0008006" key="3">
    <source>
        <dbReference type="Google" id="ProtNLM"/>
    </source>
</evidence>
<evidence type="ECO:0000313" key="2">
    <source>
        <dbReference type="Proteomes" id="UP000215215"/>
    </source>
</evidence>
<proteinExistence type="predicted"/>
<protein>
    <recommendedName>
        <fullName evidence="3">PorV/PorQ family protein</fullName>
    </recommendedName>
</protein>
<evidence type="ECO:0000313" key="1">
    <source>
        <dbReference type="EMBL" id="OYD15329.1"/>
    </source>
</evidence>
<dbReference type="AlphaFoldDB" id="A0A235BTI0"/>
<dbReference type="NCBIfam" id="NF033709">
    <property type="entry name" value="PorV_fam"/>
    <property type="match status" value="1"/>
</dbReference>
<reference evidence="1 2" key="1">
    <citation type="submission" date="2017-07" db="EMBL/GenBank/DDBJ databases">
        <title>Recovery of genomes from metagenomes via a dereplication, aggregation, and scoring strategy.</title>
        <authorList>
            <person name="Sieber C.M."/>
            <person name="Probst A.J."/>
            <person name="Sharrar A."/>
            <person name="Thomas B.C."/>
            <person name="Hess M."/>
            <person name="Tringe S.G."/>
            <person name="Banfield J.F."/>
        </authorList>
    </citation>
    <scope>NUCLEOTIDE SEQUENCE [LARGE SCALE GENOMIC DNA]</scope>
    <source>
        <strain evidence="1">JGI_Cruoil_03_44_89</strain>
    </source>
</reference>
<gene>
    <name evidence="1" type="ORF">CH333_05980</name>
</gene>
<accession>A0A235BTI0</accession>
<dbReference type="Gene3D" id="2.40.160.60">
    <property type="entry name" value="Outer membrane protein transport protein (OMPP1/FadL/TodX)"/>
    <property type="match status" value="1"/>
</dbReference>
<dbReference type="EMBL" id="NOZQ01000129">
    <property type="protein sequence ID" value="OYD15329.1"/>
    <property type="molecule type" value="Genomic_DNA"/>
</dbReference>
<dbReference type="Proteomes" id="UP000215215">
    <property type="component" value="Unassembled WGS sequence"/>
</dbReference>
<organism evidence="1 2">
    <name type="scientific">candidate division WOR-3 bacterium JGI_Cruoil_03_44_89</name>
    <dbReference type="NCBI Taxonomy" id="1973748"/>
    <lineage>
        <taxon>Bacteria</taxon>
        <taxon>Bacteria division WOR-3</taxon>
    </lineage>
</organism>
<name>A0A235BTI0_UNCW3</name>
<sequence>MRYVRWVAIMVLLSVGIGKANIIDDARDFFNSKSAGMGIPSLKLGVGAKNLALGGGILSRDATLLFWNPSLIPLVSGFNASFSHSSQFLGTRYEFAGMVWGDEISGYGIGAKYFTAGDIELRDSRQMLYGTYSPFSLVSYFSYGRKSGDIWLGGSFKYIYERCHVYSLRGYAMDFGFNYIPISTLNVAFAVSNMGPRVSYGIEGSTPIKLPLTFEFSTGYEFKKFGFSASFRKALDEVFTAGVGVEYTPNPYITLRMGERVGYDLMGASFGFGVNYARLALDYAYLPFELDLGSSHHITIAIK</sequence>